<keyword evidence="1" id="KW-0472">Membrane</keyword>
<protein>
    <submittedName>
        <fullName evidence="2">Uncharacterized protein</fullName>
    </submittedName>
</protein>
<dbReference type="RefSeq" id="WP_110461483.1">
    <property type="nucleotide sequence ID" value="NZ_QKMR01000006.1"/>
</dbReference>
<feature type="transmembrane region" description="Helical" evidence="1">
    <location>
        <begin position="216"/>
        <end position="240"/>
    </location>
</feature>
<feature type="transmembrane region" description="Helical" evidence="1">
    <location>
        <begin position="178"/>
        <end position="196"/>
    </location>
</feature>
<feature type="transmembrane region" description="Helical" evidence="1">
    <location>
        <begin position="91"/>
        <end position="111"/>
    </location>
</feature>
<evidence type="ECO:0000313" key="3">
    <source>
        <dbReference type="Proteomes" id="UP000248132"/>
    </source>
</evidence>
<evidence type="ECO:0000313" key="2">
    <source>
        <dbReference type="EMBL" id="PYG88591.1"/>
    </source>
</evidence>
<evidence type="ECO:0000256" key="1">
    <source>
        <dbReference type="SAM" id="Phobius"/>
    </source>
</evidence>
<keyword evidence="1" id="KW-1133">Transmembrane helix</keyword>
<keyword evidence="1" id="KW-0812">Transmembrane</keyword>
<reference evidence="2 3" key="1">
    <citation type="submission" date="2018-06" db="EMBL/GenBank/DDBJ databases">
        <title>Genomic Encyclopedia of Type Strains, Phase I: the one thousand microbial genomes (KMG-I) project.</title>
        <authorList>
            <person name="Kyrpides N."/>
        </authorList>
    </citation>
    <scope>NUCLEOTIDE SEQUENCE [LARGE SCALE GENOMIC DNA]</scope>
    <source>
        <strain evidence="2 3">DSM 19573</strain>
    </source>
</reference>
<proteinExistence type="predicted"/>
<dbReference type="AlphaFoldDB" id="A0A318XNU4"/>
<dbReference type="OrthoDB" id="9825643at2"/>
<gene>
    <name evidence="2" type="ORF">LY28_01442</name>
</gene>
<dbReference type="EMBL" id="QKMR01000006">
    <property type="protein sequence ID" value="PYG88591.1"/>
    <property type="molecule type" value="Genomic_DNA"/>
</dbReference>
<name>A0A318XNU4_9FIRM</name>
<sequence>MYMITNYFTNLLLNSILEESYVVIATLILLGMAMHISFNIKMLASILIPAVISNFLRYFLSLDMTLIFIIFVLVMVLTICIIYNQKSLKKVFIVFTCVSAACMTNAMLEIANYKIIMLCTNITEETLKENIVNAFFSSLPIRLIEISIIIIYIKKHKYIDKKLSTSIWHSILKDKEQSMFAVIASFFNILWIVASVKVFVLDKFLINGSFNIKTSLLILMGDIIVPIMIYICFFFSVYNIMAKEAYIERLNRDLDIARKNMSKNDSHRHNKKGSYY</sequence>
<feature type="transmembrane region" description="Helical" evidence="1">
    <location>
        <begin position="20"/>
        <end position="36"/>
    </location>
</feature>
<accession>A0A318XNU4</accession>
<feature type="transmembrane region" description="Helical" evidence="1">
    <location>
        <begin position="131"/>
        <end position="153"/>
    </location>
</feature>
<keyword evidence="3" id="KW-1185">Reference proteome</keyword>
<comment type="caution">
    <text evidence="2">The sequence shown here is derived from an EMBL/GenBank/DDBJ whole genome shotgun (WGS) entry which is preliminary data.</text>
</comment>
<dbReference type="Proteomes" id="UP000248132">
    <property type="component" value="Unassembled WGS sequence"/>
</dbReference>
<feature type="transmembrane region" description="Helical" evidence="1">
    <location>
        <begin position="66"/>
        <end position="84"/>
    </location>
</feature>
<organism evidence="2 3">
    <name type="scientific">Ruminiclostridium sufflavum DSM 19573</name>
    <dbReference type="NCBI Taxonomy" id="1121337"/>
    <lineage>
        <taxon>Bacteria</taxon>
        <taxon>Bacillati</taxon>
        <taxon>Bacillota</taxon>
        <taxon>Clostridia</taxon>
        <taxon>Eubacteriales</taxon>
        <taxon>Oscillospiraceae</taxon>
        <taxon>Ruminiclostridium</taxon>
    </lineage>
</organism>